<accession>A0A0L0DBA3</accession>
<evidence type="ECO:0000256" key="4">
    <source>
        <dbReference type="ARBA" id="ARBA00022679"/>
    </source>
</evidence>
<keyword evidence="3 8" id="KW-0489">Methyltransferase</keyword>
<dbReference type="GO" id="GO:0005634">
    <property type="term" value="C:nucleus"/>
    <property type="evidence" value="ECO:0007669"/>
    <property type="project" value="UniProtKB-SubCell"/>
</dbReference>
<evidence type="ECO:0000313" key="8">
    <source>
        <dbReference type="EMBL" id="KNC49619.1"/>
    </source>
</evidence>
<gene>
    <name evidence="8" type="ORF">AMSG_05662</name>
</gene>
<dbReference type="SUPFAM" id="SSF53335">
    <property type="entry name" value="S-adenosyl-L-methionine-dependent methyltransferases"/>
    <property type="match status" value="1"/>
</dbReference>
<reference evidence="8 9" key="1">
    <citation type="submission" date="2010-05" db="EMBL/GenBank/DDBJ databases">
        <title>The Genome Sequence of Thecamonas trahens ATCC 50062.</title>
        <authorList>
            <consortium name="The Broad Institute Genome Sequencing Platform"/>
            <person name="Russ C."/>
            <person name="Cuomo C."/>
            <person name="Shea T."/>
            <person name="Young S.K."/>
            <person name="Zeng Q."/>
            <person name="Koehrsen M."/>
            <person name="Haas B."/>
            <person name="Borodovsky M."/>
            <person name="Guigo R."/>
            <person name="Alvarado L."/>
            <person name="Berlin A."/>
            <person name="Bochicchio J."/>
            <person name="Borenstein D."/>
            <person name="Chapman S."/>
            <person name="Chen Z."/>
            <person name="Freedman E."/>
            <person name="Gellesch M."/>
            <person name="Goldberg J."/>
            <person name="Griggs A."/>
            <person name="Gujja S."/>
            <person name="Heilman E."/>
            <person name="Heiman D."/>
            <person name="Hepburn T."/>
            <person name="Howarth C."/>
            <person name="Jen D."/>
            <person name="Larson L."/>
            <person name="Mehta T."/>
            <person name="Park D."/>
            <person name="Pearson M."/>
            <person name="Roberts A."/>
            <person name="Saif S."/>
            <person name="Shenoy N."/>
            <person name="Sisk P."/>
            <person name="Stolte C."/>
            <person name="Sykes S."/>
            <person name="Thomson T."/>
            <person name="Walk T."/>
            <person name="White J."/>
            <person name="Yandava C."/>
            <person name="Burger G."/>
            <person name="Gray M.W."/>
            <person name="Holland P.W.H."/>
            <person name="King N."/>
            <person name="Lang F.B.F."/>
            <person name="Roger A.J."/>
            <person name="Ruiz-Trillo I."/>
            <person name="Lander E."/>
            <person name="Nusbaum C."/>
        </authorList>
    </citation>
    <scope>NUCLEOTIDE SEQUENCE [LARGE SCALE GENOMIC DNA]</scope>
    <source>
        <strain evidence="8 9">ATCC 50062</strain>
    </source>
</reference>
<name>A0A0L0DBA3_THETB</name>
<comment type="subcellular location">
    <subcellularLocation>
        <location evidence="1">Nucleus</location>
    </subcellularLocation>
</comment>
<dbReference type="InterPro" id="IPR002052">
    <property type="entry name" value="DNA_methylase_N6_adenine_CS"/>
</dbReference>
<keyword evidence="9" id="KW-1185">Reference proteome</keyword>
<evidence type="ECO:0000256" key="2">
    <source>
        <dbReference type="ARBA" id="ARBA00006149"/>
    </source>
</evidence>
<evidence type="ECO:0000256" key="7">
    <source>
        <dbReference type="SAM" id="MobiDB-lite"/>
    </source>
</evidence>
<keyword evidence="5" id="KW-0949">S-adenosyl-L-methionine</keyword>
<keyword evidence="6" id="KW-0539">Nucleus</keyword>
<evidence type="ECO:0000256" key="1">
    <source>
        <dbReference type="ARBA" id="ARBA00004123"/>
    </source>
</evidence>
<dbReference type="AlphaFoldDB" id="A0A0L0DBA3"/>
<dbReference type="FunFam" id="3.40.50.150:FF:000077">
    <property type="entry name" value="HemK methyltransferase family member 2"/>
    <property type="match status" value="1"/>
</dbReference>
<feature type="region of interest" description="Disordered" evidence="7">
    <location>
        <begin position="381"/>
        <end position="414"/>
    </location>
</feature>
<dbReference type="eggNOG" id="KOG3191">
    <property type="taxonomic scope" value="Eukaryota"/>
</dbReference>
<dbReference type="PANTHER" id="PTHR45875:SF1">
    <property type="entry name" value="METHYLTRANSFERASE N6AMT1"/>
    <property type="match status" value="1"/>
</dbReference>
<dbReference type="EMBL" id="GL349456">
    <property type="protein sequence ID" value="KNC49619.1"/>
    <property type="molecule type" value="Genomic_DNA"/>
</dbReference>
<dbReference type="GO" id="GO:0003676">
    <property type="term" value="F:nucleic acid binding"/>
    <property type="evidence" value="ECO:0007669"/>
    <property type="project" value="InterPro"/>
</dbReference>
<dbReference type="InterPro" id="IPR052190">
    <property type="entry name" value="Euk-Arch_PrmC-MTase"/>
</dbReference>
<evidence type="ECO:0000256" key="3">
    <source>
        <dbReference type="ARBA" id="ARBA00022603"/>
    </source>
</evidence>
<organism evidence="8 9">
    <name type="scientific">Thecamonas trahens ATCC 50062</name>
    <dbReference type="NCBI Taxonomy" id="461836"/>
    <lineage>
        <taxon>Eukaryota</taxon>
        <taxon>Apusozoa</taxon>
        <taxon>Apusomonadida</taxon>
        <taxon>Apusomonadidae</taxon>
        <taxon>Thecamonas</taxon>
    </lineage>
</organism>
<dbReference type="CDD" id="cd02440">
    <property type="entry name" value="AdoMet_MTases"/>
    <property type="match status" value="1"/>
</dbReference>
<keyword evidence="4 8" id="KW-0808">Transferase</keyword>
<feature type="compositionally biased region" description="Low complexity" evidence="7">
    <location>
        <begin position="383"/>
        <end position="414"/>
    </location>
</feature>
<dbReference type="InterPro" id="IPR029063">
    <property type="entry name" value="SAM-dependent_MTases_sf"/>
</dbReference>
<dbReference type="RefSeq" id="XP_013757724.1">
    <property type="nucleotide sequence ID" value="XM_013902270.1"/>
</dbReference>
<evidence type="ECO:0000256" key="6">
    <source>
        <dbReference type="ARBA" id="ARBA00023242"/>
    </source>
</evidence>
<dbReference type="OrthoDB" id="406152at2759"/>
<dbReference type="STRING" id="461836.A0A0L0DBA3"/>
<dbReference type="Proteomes" id="UP000054408">
    <property type="component" value="Unassembled WGS sequence"/>
</dbReference>
<dbReference type="PROSITE" id="PS00092">
    <property type="entry name" value="N6_MTASE"/>
    <property type="match status" value="1"/>
</dbReference>
<evidence type="ECO:0000313" key="9">
    <source>
        <dbReference type="Proteomes" id="UP000054408"/>
    </source>
</evidence>
<dbReference type="GO" id="GO:0032259">
    <property type="term" value="P:methylation"/>
    <property type="evidence" value="ECO:0007669"/>
    <property type="project" value="UniProtKB-KW"/>
</dbReference>
<dbReference type="Gene3D" id="3.40.50.150">
    <property type="entry name" value="Vaccinia Virus protein VP39"/>
    <property type="match status" value="1"/>
</dbReference>
<dbReference type="PANTHER" id="PTHR45875">
    <property type="entry name" value="METHYLTRANSFERASE N6AMT1"/>
    <property type="match status" value="1"/>
</dbReference>
<sequence length="428" mass="46068">MTDERVGRSVTGGVEPEYSHLFTNSSFKENVYPPSEDSFLLLDSVLADVASYLPPPGAPLTVLELGAGSGFVLAGVAMGIGEDAAAPPAYIAVDVNSVALEATRTTWDASGLPADSLQCVQADARQDLAPEVGQLAHVLLFNPPYVPTPTEEIASDGIVASWAGGIRGREVLDQALPHWLSLLAPDGVAYLLLLAENDPPEVQSMLSALGYDSTTIASTQAGIESLSILRIHAKPWTIHTKNINAVDADERRSRDAVIQAAKKRIKEQAAKEREREAQTKFSRNLRPHTDDERLRVQLQRMMRHTKVIMAPKIVSVVVPPGYEEPLVVDASPDRHHASPQRAARKPSKILSRTRRHFEPPPDVSANVALAADFVRLPTSAVIPSPRAPRSTTSRTARSQLSVSPSAAASSAAASDYDGEIPVILVRHE</sequence>
<comment type="similarity">
    <text evidence="2">Belongs to the eukaryotic/archaeal PrmC-related family.</text>
</comment>
<dbReference type="GO" id="GO:0035657">
    <property type="term" value="C:eRF1 methyltransferase complex"/>
    <property type="evidence" value="ECO:0007669"/>
    <property type="project" value="TreeGrafter"/>
</dbReference>
<protein>
    <submittedName>
        <fullName evidence="8">N6-adenine-specific DNA methyltransferase 1</fullName>
    </submittedName>
</protein>
<dbReference type="GO" id="GO:0008276">
    <property type="term" value="F:protein methyltransferase activity"/>
    <property type="evidence" value="ECO:0007669"/>
    <property type="project" value="TreeGrafter"/>
</dbReference>
<dbReference type="GO" id="GO:0008757">
    <property type="term" value="F:S-adenosylmethionine-dependent methyltransferase activity"/>
    <property type="evidence" value="ECO:0007669"/>
    <property type="project" value="TreeGrafter"/>
</dbReference>
<proteinExistence type="inferred from homology"/>
<dbReference type="GeneID" id="25565024"/>
<evidence type="ECO:0000256" key="5">
    <source>
        <dbReference type="ARBA" id="ARBA00022691"/>
    </source>
</evidence>